<dbReference type="EMBL" id="CP003538">
    <property type="protein sequence ID" value="AGH98933.1"/>
    <property type="molecule type" value="Genomic_DNA"/>
</dbReference>
<keyword evidence="3" id="KW-0378">Hydrolase</keyword>
<dbReference type="InterPro" id="IPR000064">
    <property type="entry name" value="NLP_P60_dom"/>
</dbReference>
<sequence>MTHWATDYIGKPWIVASDGPDAYDCWGLVVEVHRRLYGRTLEIIPVEENNLKALIRTIDAHPERKRWDTVRKPQEGDIALMRQSRHPIHVGIWLDVDGGGILHCIQGAGVVFQNILSLSSTGWKIENFYRYIGDHAHGTNRHPL</sequence>
<evidence type="ECO:0000256" key="1">
    <source>
        <dbReference type="ARBA" id="ARBA00007074"/>
    </source>
</evidence>
<evidence type="ECO:0000313" key="7">
    <source>
        <dbReference type="Proteomes" id="UP000011932"/>
    </source>
</evidence>
<gene>
    <name evidence="6" type="ORF">A11S_2135</name>
</gene>
<dbReference type="OrthoDB" id="6058745at2"/>
<keyword evidence="4" id="KW-0788">Thiol protease</keyword>
<comment type="similarity">
    <text evidence="1">Belongs to the peptidase C40 family.</text>
</comment>
<name>M4VIA8_9BACT</name>
<organism evidence="6 7">
    <name type="scientific">Micavibrio aeruginosavorus EPB</name>
    <dbReference type="NCBI Taxonomy" id="349215"/>
    <lineage>
        <taxon>Bacteria</taxon>
        <taxon>Pseudomonadati</taxon>
        <taxon>Bdellovibrionota</taxon>
        <taxon>Bdellovibrionia</taxon>
        <taxon>Bdellovibrionales</taxon>
        <taxon>Pseudobdellovibrionaceae</taxon>
        <taxon>Micavibrio</taxon>
    </lineage>
</organism>
<dbReference type="GO" id="GO:0008234">
    <property type="term" value="F:cysteine-type peptidase activity"/>
    <property type="evidence" value="ECO:0007669"/>
    <property type="project" value="UniProtKB-KW"/>
</dbReference>
<protein>
    <recommendedName>
        <fullName evidence="5">NlpC/P60 domain-containing protein</fullName>
    </recommendedName>
</protein>
<evidence type="ECO:0000259" key="5">
    <source>
        <dbReference type="Pfam" id="PF00877"/>
    </source>
</evidence>
<proteinExistence type="inferred from homology"/>
<dbReference type="Proteomes" id="UP000011932">
    <property type="component" value="Chromosome"/>
</dbReference>
<dbReference type="GO" id="GO:0006508">
    <property type="term" value="P:proteolysis"/>
    <property type="evidence" value="ECO:0007669"/>
    <property type="project" value="UniProtKB-KW"/>
</dbReference>
<dbReference type="Gene3D" id="3.90.1720.10">
    <property type="entry name" value="endopeptidase domain like (from Nostoc punctiforme)"/>
    <property type="match status" value="1"/>
</dbReference>
<dbReference type="KEGG" id="man:A11S_2135"/>
<reference evidence="6 7" key="1">
    <citation type="journal article" date="2013" name="ISME J.">
        <title>By their genes ye shall know them: genomic signatures of predatory bacteria.</title>
        <authorList>
            <person name="Pasternak Z."/>
            <person name="Pietrokovski S."/>
            <person name="Rotem O."/>
            <person name="Gophna U."/>
            <person name="Lurie-Weinberger M.N."/>
            <person name="Jurkevitch E."/>
        </authorList>
    </citation>
    <scope>NUCLEOTIDE SEQUENCE [LARGE SCALE GENOMIC DNA]</scope>
    <source>
        <strain evidence="6">EPB</strain>
    </source>
</reference>
<accession>M4VIA8</accession>
<evidence type="ECO:0000313" key="6">
    <source>
        <dbReference type="EMBL" id="AGH98933.1"/>
    </source>
</evidence>
<dbReference type="PATRIC" id="fig|349215.9.peg.2071"/>
<keyword evidence="2" id="KW-0645">Protease</keyword>
<feature type="domain" description="NlpC/P60" evidence="5">
    <location>
        <begin position="11"/>
        <end position="123"/>
    </location>
</feature>
<evidence type="ECO:0000256" key="2">
    <source>
        <dbReference type="ARBA" id="ARBA00022670"/>
    </source>
</evidence>
<dbReference type="HOGENOM" id="CLU_153713_0_0_5"/>
<dbReference type="RefSeq" id="WP_015468447.1">
    <property type="nucleotide sequence ID" value="NC_020812.1"/>
</dbReference>
<dbReference type="Pfam" id="PF00877">
    <property type="entry name" value="NLPC_P60"/>
    <property type="match status" value="1"/>
</dbReference>
<dbReference type="STRING" id="349215.A11S_2135"/>
<dbReference type="InterPro" id="IPR038765">
    <property type="entry name" value="Papain-like_cys_pep_sf"/>
</dbReference>
<dbReference type="SUPFAM" id="SSF54001">
    <property type="entry name" value="Cysteine proteinases"/>
    <property type="match status" value="1"/>
</dbReference>
<evidence type="ECO:0000256" key="4">
    <source>
        <dbReference type="ARBA" id="ARBA00022807"/>
    </source>
</evidence>
<dbReference type="AlphaFoldDB" id="M4VIA8"/>
<evidence type="ECO:0000256" key="3">
    <source>
        <dbReference type="ARBA" id="ARBA00022801"/>
    </source>
</evidence>